<name>A0A1Y1LPW6_PHOPY</name>
<protein>
    <submittedName>
        <fullName evidence="1">Uncharacterized protein</fullName>
    </submittedName>
</protein>
<dbReference type="EMBL" id="GEZM01050098">
    <property type="protein sequence ID" value="JAV75702.1"/>
    <property type="molecule type" value="Transcribed_RNA"/>
</dbReference>
<proteinExistence type="predicted"/>
<sequence length="111" mass="12840">MDLAKHIKPLAGETDWPILKRKMRDLLDYHEGALDVIDGNLCKPETLSDNEQDERVKANHKKASGLFRKANSYAKSMIYDAWEALKLNFEASSKDQLFKICTEFFAFSWIK</sequence>
<accession>A0A1Y1LPW6</accession>
<dbReference type="AlphaFoldDB" id="A0A1Y1LPW6"/>
<organism evidence="1">
    <name type="scientific">Photinus pyralis</name>
    <name type="common">Common eastern firefly</name>
    <name type="synonym">Lampyris pyralis</name>
    <dbReference type="NCBI Taxonomy" id="7054"/>
    <lineage>
        <taxon>Eukaryota</taxon>
        <taxon>Metazoa</taxon>
        <taxon>Ecdysozoa</taxon>
        <taxon>Arthropoda</taxon>
        <taxon>Hexapoda</taxon>
        <taxon>Insecta</taxon>
        <taxon>Pterygota</taxon>
        <taxon>Neoptera</taxon>
        <taxon>Endopterygota</taxon>
        <taxon>Coleoptera</taxon>
        <taxon>Polyphaga</taxon>
        <taxon>Elateriformia</taxon>
        <taxon>Elateroidea</taxon>
        <taxon>Lampyridae</taxon>
        <taxon>Lampyrinae</taxon>
        <taxon>Photinus</taxon>
    </lineage>
</organism>
<reference evidence="1" key="1">
    <citation type="journal article" date="2016" name="Sci. Rep.">
        <title>Molecular characterization of firefly nuptial gifts: a multi-omics approach sheds light on postcopulatory sexual selection.</title>
        <authorList>
            <person name="Al-Wathiqui N."/>
            <person name="Fallon T.R."/>
            <person name="South A."/>
            <person name="Weng J.K."/>
            <person name="Lewis S.M."/>
        </authorList>
    </citation>
    <scope>NUCLEOTIDE SEQUENCE</scope>
</reference>
<evidence type="ECO:0000313" key="1">
    <source>
        <dbReference type="EMBL" id="JAV75702.1"/>
    </source>
</evidence>